<feature type="compositionally biased region" description="Low complexity" evidence="8">
    <location>
        <begin position="494"/>
        <end position="511"/>
    </location>
</feature>
<feature type="region of interest" description="Disordered" evidence="8">
    <location>
        <begin position="639"/>
        <end position="658"/>
    </location>
</feature>
<keyword evidence="6" id="KW-0176">Collagen</keyword>
<keyword evidence="11" id="KW-1185">Reference proteome</keyword>
<dbReference type="PANTHER" id="PTHR45725">
    <property type="entry name" value="FORMIN HOMOLOGY 2 FAMILY MEMBER"/>
    <property type="match status" value="1"/>
</dbReference>
<feature type="compositionally biased region" description="Gly residues" evidence="8">
    <location>
        <begin position="1224"/>
        <end position="1236"/>
    </location>
</feature>
<dbReference type="SUPFAM" id="SSF49899">
    <property type="entry name" value="Concanavalin A-like lectins/glucanases"/>
    <property type="match status" value="1"/>
</dbReference>
<keyword evidence="2" id="KW-0964">Secreted</keyword>
<dbReference type="EMBL" id="VCEA01000002">
    <property type="protein sequence ID" value="KAB0351494.1"/>
    <property type="molecule type" value="Genomic_DNA"/>
</dbReference>
<reference evidence="10 11" key="1">
    <citation type="submission" date="2019-06" db="EMBL/GenBank/DDBJ databases">
        <title>Discovery of a novel chromosome fission-fusion reversal in muntjac.</title>
        <authorList>
            <person name="Mudd A.B."/>
            <person name="Bredeson J.V."/>
            <person name="Baum R."/>
            <person name="Hockemeyer D."/>
            <person name="Rokhsar D.S."/>
        </authorList>
    </citation>
    <scope>NUCLEOTIDE SEQUENCE [LARGE SCALE GENOMIC DNA]</scope>
    <source>
        <strain evidence="10">UTSW_UCB_Mm</strain>
        <tissue evidence="10">Fibroblast cell line</tissue>
    </source>
</reference>
<evidence type="ECO:0000256" key="7">
    <source>
        <dbReference type="ARBA" id="ARBA00023180"/>
    </source>
</evidence>
<feature type="region of interest" description="Disordered" evidence="8">
    <location>
        <begin position="284"/>
        <end position="581"/>
    </location>
</feature>
<dbReference type="InterPro" id="IPR013320">
    <property type="entry name" value="ConA-like_dom_sf"/>
</dbReference>
<evidence type="ECO:0000256" key="1">
    <source>
        <dbReference type="ARBA" id="ARBA00004498"/>
    </source>
</evidence>
<feature type="compositionally biased region" description="Pro residues" evidence="8">
    <location>
        <begin position="740"/>
        <end position="751"/>
    </location>
</feature>
<dbReference type="InterPro" id="IPR048287">
    <property type="entry name" value="TSPN-like_N"/>
</dbReference>
<feature type="region of interest" description="Disordered" evidence="8">
    <location>
        <begin position="1496"/>
        <end position="1521"/>
    </location>
</feature>
<evidence type="ECO:0000256" key="6">
    <source>
        <dbReference type="ARBA" id="ARBA00023119"/>
    </source>
</evidence>
<feature type="region of interest" description="Disordered" evidence="8">
    <location>
        <begin position="1223"/>
        <end position="1309"/>
    </location>
</feature>
<organism evidence="10 11">
    <name type="scientific">Muntiacus muntjak</name>
    <name type="common">Barking deer</name>
    <name type="synonym">Indian muntjac</name>
    <dbReference type="NCBI Taxonomy" id="9888"/>
    <lineage>
        <taxon>Eukaryota</taxon>
        <taxon>Metazoa</taxon>
        <taxon>Chordata</taxon>
        <taxon>Craniata</taxon>
        <taxon>Vertebrata</taxon>
        <taxon>Euteleostomi</taxon>
        <taxon>Mammalia</taxon>
        <taxon>Eutheria</taxon>
        <taxon>Laurasiatheria</taxon>
        <taxon>Artiodactyla</taxon>
        <taxon>Ruminantia</taxon>
        <taxon>Pecora</taxon>
        <taxon>Cervidae</taxon>
        <taxon>Muntiacinae</taxon>
        <taxon>Muntiacus</taxon>
    </lineage>
</organism>
<dbReference type="FunFam" id="2.60.120.200:FF:000085">
    <property type="entry name" value="collagen alpha-1(XXVII) chain isoform X1"/>
    <property type="match status" value="1"/>
</dbReference>
<evidence type="ECO:0000256" key="2">
    <source>
        <dbReference type="ARBA" id="ARBA00022525"/>
    </source>
</evidence>
<dbReference type="Proteomes" id="UP000326458">
    <property type="component" value="Unassembled WGS sequence"/>
</dbReference>
<keyword evidence="4" id="KW-0732">Signal</keyword>
<evidence type="ECO:0000256" key="4">
    <source>
        <dbReference type="ARBA" id="ARBA00022729"/>
    </source>
</evidence>
<feature type="compositionally biased region" description="Pro residues" evidence="8">
    <location>
        <begin position="334"/>
        <end position="345"/>
    </location>
</feature>
<feature type="compositionally biased region" description="Polar residues" evidence="8">
    <location>
        <begin position="513"/>
        <end position="525"/>
    </location>
</feature>
<dbReference type="InterPro" id="IPR051425">
    <property type="entry name" value="Formin_Homology"/>
</dbReference>
<evidence type="ECO:0000256" key="8">
    <source>
        <dbReference type="SAM" id="MobiDB-lite"/>
    </source>
</evidence>
<evidence type="ECO:0000256" key="5">
    <source>
        <dbReference type="ARBA" id="ARBA00022737"/>
    </source>
</evidence>
<dbReference type="SMART" id="SM00210">
    <property type="entry name" value="TSPN"/>
    <property type="match status" value="1"/>
</dbReference>
<feature type="compositionally biased region" description="Low complexity" evidence="8">
    <location>
        <begin position="563"/>
        <end position="581"/>
    </location>
</feature>
<keyword evidence="5" id="KW-0677">Repeat</keyword>
<proteinExistence type="predicted"/>
<feature type="compositionally biased region" description="Pro residues" evidence="8">
    <location>
        <begin position="477"/>
        <end position="493"/>
    </location>
</feature>
<evidence type="ECO:0000259" key="9">
    <source>
        <dbReference type="SMART" id="SM00210"/>
    </source>
</evidence>
<dbReference type="Gene3D" id="2.60.120.200">
    <property type="match status" value="1"/>
</dbReference>
<feature type="compositionally biased region" description="Low complexity" evidence="8">
    <location>
        <begin position="1284"/>
        <end position="1294"/>
    </location>
</feature>
<comment type="caution">
    <text evidence="10">The sequence shown here is derived from an EMBL/GenBank/DDBJ whole genome shotgun (WGS) entry which is preliminary data.</text>
</comment>
<evidence type="ECO:0000313" key="11">
    <source>
        <dbReference type="Proteomes" id="UP000326458"/>
    </source>
</evidence>
<comment type="subcellular location">
    <subcellularLocation>
        <location evidence="1">Secreted</location>
        <location evidence="1">Extracellular space</location>
        <location evidence="1">Extracellular matrix</location>
    </subcellularLocation>
</comment>
<feature type="region of interest" description="Disordered" evidence="8">
    <location>
        <begin position="1008"/>
        <end position="1062"/>
    </location>
</feature>
<feature type="compositionally biased region" description="Pro residues" evidence="8">
    <location>
        <begin position="432"/>
        <end position="442"/>
    </location>
</feature>
<evidence type="ECO:0000313" key="10">
    <source>
        <dbReference type="EMBL" id="KAB0351494.1"/>
    </source>
</evidence>
<keyword evidence="3" id="KW-0272">Extracellular matrix</keyword>
<dbReference type="GO" id="GO:0005581">
    <property type="term" value="C:collagen trimer"/>
    <property type="evidence" value="ECO:0007669"/>
    <property type="project" value="UniProtKB-KW"/>
</dbReference>
<evidence type="ECO:0000256" key="3">
    <source>
        <dbReference type="ARBA" id="ARBA00022530"/>
    </source>
</evidence>
<feature type="compositionally biased region" description="Basic and acidic residues" evidence="8">
    <location>
        <begin position="1051"/>
        <end position="1062"/>
    </location>
</feature>
<protein>
    <recommendedName>
        <fullName evidence="9">Thrombospondin-like N-terminal domain-containing protein</fullName>
    </recommendedName>
</protein>
<accession>A0A5N3VQT0</accession>
<dbReference type="PRINTS" id="PR01217">
    <property type="entry name" value="PRICHEXTENSN"/>
</dbReference>
<keyword evidence="7" id="KW-0325">Glycoprotein</keyword>
<sequence length="1652" mass="174177">MSKHFARGQRLQECLDYFLCSLQSHTGKRGGLVPALLCQSAMGQQAAVDVDVLQRLGLSWTKAAGGRSPPPPGVIPFQTGFIFTQRARLQAPTAAIIPAALGTELALVLSLCSHRVNHAFLFAVRSRKRKLQLGLQFLPGKTVVHLGPRRSVAFDLDVHDGRWHHLALELRGRVVTLVTACGQRRVPISLPFHRDPALDPDGLFLFGKMSPQAVQFEGALCQFSIYPVAQVAHNYCTHLRKQCGQADTYRPQLGPFFPRDSGTPLTFQSDPARLGLENLTTAMPALGSRPAGRGPGVTVPIKPTRTSTTGPPQPITSHPAWTPLPSAKLSASEGPPPTSPVPPASSPRSVQPLQKNTATKTPKSHPATPSALSPSIAPVRSPRPTQKTAVPAFIKPAPPTKKLVPPTFQPVPAKVSRPTAKPIQRNSSMPRFLPPSARPLPPAAGSSKKPLPPVVRAEAKMSSRASEPAPARTSTHRPPPPTAPSSSPVPSPSLPRTARPLATAMPPTLAPGSASTGSKKPTGSEATKKARPRKPVPLRSGKAAQDVPLNDPTRESSPRQPRARQQTTPAPALAPARFLSSSPQPMSTGYSFFHLVGPTPFLLLIGPPGPKGDCGLPSPKATPLTPGPELLPSPGLKRVEGSPGPPGTGGWGEHGKAELEGMVPPAFPGLCGLSASNVRIWPRCLQRGVEKSHPGLVNHPRGPPGSYTPQGRPSLEPYPTALLPPAGALSSDPGASVGPPGLPGLPGPPGARGPRSMTLASIFPSLLGQAGVGMLTEATRWAMPGMGRAPHAEGPNLGVENINSFGLLWLACHLMLPYLIPSPSKTPMGQYDHSHLGMRKPNNSEMEEPGLEPRTLLPGTRTWPQDLASQVLAVCLPFGEISGRGRRSTLRILFILLGCRMLAQGLCRESGHKAPAVIRDIQIWPGKIYGRAEVPGLALGSGMGSWQEGLRVSMEYPYLGHQHSLKASQVPGPGLDWRRSEETRLSWPALGLFGPPPTPPPLPDLTPCFCQGSRDPKGPGLAGGSTDGSGQSQASAWSCGRGDGDSGPGEIRWDAGPRSGEKLWVRGGRGSDYASLGHLGRIGGQEGPCLVIRVTPYRSLGPQTPASAYPFSKSIKKKAGLLIWPCPPVRPGLAKNLTYFAGIFVKDNSLLGPSGAGARSDPILALELWVWHPGPQPHRGVGKGGVGRSGYPFLAIGIQGGPGPGLAHGHKRHWSWACERRGWRQGGTGLQPGAAGGHKESSLPPGCVSQKQGSDGIEEDPGQKGDPGLSPGKAHDGAKGDIGLPGLTGNPGPLGRKGGPEGALGDGRNTWVVGRSWGRSDLKAGTPDRWWGSGRQTNGGLFFCVSSCGAQHSAGPRHLLFHPTPPCDQLRGLGWFSGPPGGDRTPLPSLPKAQIASQPTGRLCFPGSVGTPIPTPTLCLGCEKRVRGSVQGPSGPMGSLDPSLTSLGILAPLSHWLHYGTEAAEDGRERLREGKGPSGELEPLLLSSWASVIPGPRHGLPGPTGDPGPKGSRVKGLPGSSTDLGSGQLVWRPTLRLGFRVLHHLPEFAQTHGHSIRYVPLDYIVEASTMQSMGIYTCLKAYVFVEPLEPPPLPARKRSQAPDGGRRLPDTENSMCKVLAGPHSEDLHLRTIRLTCPSLAPVVFVDWTPGLL</sequence>
<dbReference type="PANTHER" id="PTHR45725:SF18">
    <property type="entry name" value="ORC1-LIKE AAA ATPASE DOMAIN-CONTAINING PROTEIN"/>
    <property type="match status" value="1"/>
</dbReference>
<feature type="region of interest" description="Disordered" evidence="8">
    <location>
        <begin position="692"/>
        <end position="752"/>
    </location>
</feature>
<feature type="domain" description="Thrombospondin-like N-terminal" evidence="9">
    <location>
        <begin position="49"/>
        <end position="229"/>
    </location>
</feature>
<name>A0A5N3VQT0_MUNMU</name>
<feature type="region of interest" description="Disordered" evidence="8">
    <location>
        <begin position="1592"/>
        <end position="1612"/>
    </location>
</feature>
<gene>
    <name evidence="10" type="ORF">FD754_016351</name>
</gene>
<feature type="compositionally biased region" description="Gly residues" evidence="8">
    <location>
        <begin position="1295"/>
        <end position="1305"/>
    </location>
</feature>